<keyword evidence="1" id="KW-0812">Transmembrane</keyword>
<dbReference type="PIRSF" id="PIRSF026631">
    <property type="entry name" value="UCP026631"/>
    <property type="match status" value="1"/>
</dbReference>
<feature type="domain" description="YdbS-like PH" evidence="2">
    <location>
        <begin position="251"/>
        <end position="326"/>
    </location>
</feature>
<keyword evidence="1" id="KW-0472">Membrane</keyword>
<sequence>MYEPQRLHPAAILEFLVRNIYKLVQAMLPLLILALGNSGIRRWLVILLPIMLLFFIAYGALYWLRYLYYVHENELRLEFGVIVRKKRYISLERIQTVQVSAGIIQRMFGLVKLQVETAGGGSKAELSLPAISRAKADELQWVLQNAGAFKPTAADQDDLMKFRLTAPALLLLASTSNSLGVVLAGIFAIISQLDEIVPGMAIWERVETQATNFFTGHVSTIILVLASLLLIAWLLSLLGNIILYGGFSLIRDGENLKITRGLLEKKQLTIPVRRIQAVRLVEGVLRQPFGMVSIKVVTISNAGEKGEGNVLMPIIAWSKAEDFLKQVVPEFVVNLDTEQLPVRSRFRYILVNLIPAVAMVLAALYFIPYGYLSLLLLPLSVGLGNMQYRDAGFKLQDGIILTRSRTLGRVTTIVPRPKIQSLSVTWTYFQARRKLTTLQISIASGSVDTRVKLVGMDNTRSLDISQWFSRLSGSRPKPAVQ</sequence>
<evidence type="ECO:0000256" key="1">
    <source>
        <dbReference type="SAM" id="Phobius"/>
    </source>
</evidence>
<name>A0A0W8E1D7_9ZZZZ</name>
<accession>A0A0W8E1D7</accession>
<reference evidence="3" key="1">
    <citation type="journal article" date="2015" name="Proc. Natl. Acad. Sci. U.S.A.">
        <title>Networks of energetic and metabolic interactions define dynamics in microbial communities.</title>
        <authorList>
            <person name="Embree M."/>
            <person name="Liu J.K."/>
            <person name="Al-Bassam M.M."/>
            <person name="Zengler K."/>
        </authorList>
    </citation>
    <scope>NUCLEOTIDE SEQUENCE</scope>
</reference>
<proteinExistence type="predicted"/>
<comment type="caution">
    <text evidence="3">The sequence shown here is derived from an EMBL/GenBank/DDBJ whole genome shotgun (WGS) entry which is preliminary data.</text>
</comment>
<feature type="transmembrane region" description="Helical" evidence="1">
    <location>
        <begin position="221"/>
        <end position="250"/>
    </location>
</feature>
<dbReference type="AlphaFoldDB" id="A0A0W8E1D7"/>
<gene>
    <name evidence="3" type="ORF">ASZ90_020243</name>
</gene>
<dbReference type="InterPro" id="IPR005182">
    <property type="entry name" value="YdbS-like_PH"/>
</dbReference>
<feature type="transmembrane region" description="Helical" evidence="1">
    <location>
        <begin position="20"/>
        <end position="37"/>
    </location>
</feature>
<dbReference type="PANTHER" id="PTHR34473:SF2">
    <property type="entry name" value="UPF0699 TRANSMEMBRANE PROTEIN YDBT"/>
    <property type="match status" value="1"/>
</dbReference>
<feature type="transmembrane region" description="Helical" evidence="1">
    <location>
        <begin position="43"/>
        <end position="64"/>
    </location>
</feature>
<evidence type="ECO:0000259" key="2">
    <source>
        <dbReference type="Pfam" id="PF03703"/>
    </source>
</evidence>
<feature type="domain" description="YdbS-like PH" evidence="2">
    <location>
        <begin position="63"/>
        <end position="140"/>
    </location>
</feature>
<dbReference type="EMBL" id="LNQE01001920">
    <property type="protein sequence ID" value="KUG02421.1"/>
    <property type="molecule type" value="Genomic_DNA"/>
</dbReference>
<dbReference type="InterPro" id="IPR014529">
    <property type="entry name" value="UCP026631"/>
</dbReference>
<feature type="domain" description="YdbS-like PH" evidence="2">
    <location>
        <begin position="388"/>
        <end position="461"/>
    </location>
</feature>
<evidence type="ECO:0000313" key="3">
    <source>
        <dbReference type="EMBL" id="KUG02421.1"/>
    </source>
</evidence>
<keyword evidence="1" id="KW-1133">Transmembrane helix</keyword>
<dbReference type="Pfam" id="PF03703">
    <property type="entry name" value="bPH_2"/>
    <property type="match status" value="3"/>
</dbReference>
<feature type="transmembrane region" description="Helical" evidence="1">
    <location>
        <begin position="349"/>
        <end position="371"/>
    </location>
</feature>
<protein>
    <recommendedName>
        <fullName evidence="2">YdbS-like PH domain-containing protein</fullName>
    </recommendedName>
</protein>
<dbReference type="PANTHER" id="PTHR34473">
    <property type="entry name" value="UPF0699 TRANSMEMBRANE PROTEIN YDBS"/>
    <property type="match status" value="1"/>
</dbReference>
<feature type="transmembrane region" description="Helical" evidence="1">
    <location>
        <begin position="169"/>
        <end position="190"/>
    </location>
</feature>
<organism evidence="3">
    <name type="scientific">hydrocarbon metagenome</name>
    <dbReference type="NCBI Taxonomy" id="938273"/>
    <lineage>
        <taxon>unclassified sequences</taxon>
        <taxon>metagenomes</taxon>
        <taxon>ecological metagenomes</taxon>
    </lineage>
</organism>